<accession>A0A3S4ZXY5</accession>
<evidence type="ECO:0000256" key="2">
    <source>
        <dbReference type="ARBA" id="ARBA00022448"/>
    </source>
</evidence>
<keyword evidence="15" id="KW-1185">Reference proteome</keyword>
<keyword evidence="3 11" id="KW-0894">Sodium channel</keyword>
<evidence type="ECO:0000256" key="5">
    <source>
        <dbReference type="ARBA" id="ARBA00022989"/>
    </source>
</evidence>
<comment type="caution">
    <text evidence="14">The sequence shown here is derived from an EMBL/GenBank/DDBJ whole genome shotgun (WGS) entry which is preliminary data.</text>
</comment>
<keyword evidence="10 11" id="KW-0407">Ion channel</keyword>
<evidence type="ECO:0000256" key="9">
    <source>
        <dbReference type="ARBA" id="ARBA00023201"/>
    </source>
</evidence>
<dbReference type="GO" id="GO:0016020">
    <property type="term" value="C:membrane"/>
    <property type="evidence" value="ECO:0007669"/>
    <property type="project" value="UniProtKB-SubCell"/>
</dbReference>
<comment type="subcellular location">
    <subcellularLocation>
        <location evidence="1">Membrane</location>
        <topology evidence="1">Multi-pass membrane protein</topology>
    </subcellularLocation>
</comment>
<evidence type="ECO:0000313" key="15">
    <source>
        <dbReference type="Proteomes" id="UP000784294"/>
    </source>
</evidence>
<keyword evidence="6" id="KW-0915">Sodium</keyword>
<evidence type="ECO:0000256" key="4">
    <source>
        <dbReference type="ARBA" id="ARBA00022692"/>
    </source>
</evidence>
<keyword evidence="7 11" id="KW-0406">Ion transport</keyword>
<keyword evidence="5 13" id="KW-1133">Transmembrane helix</keyword>
<dbReference type="Pfam" id="PF00858">
    <property type="entry name" value="ASC"/>
    <property type="match status" value="1"/>
</dbReference>
<keyword evidence="2 11" id="KW-0813">Transport</keyword>
<keyword evidence="4 11" id="KW-0812">Transmembrane</keyword>
<dbReference type="EMBL" id="CAAALY010000835">
    <property type="protein sequence ID" value="VEL07014.1"/>
    <property type="molecule type" value="Genomic_DNA"/>
</dbReference>
<evidence type="ECO:0000256" key="11">
    <source>
        <dbReference type="RuleBase" id="RU000679"/>
    </source>
</evidence>
<evidence type="ECO:0000256" key="3">
    <source>
        <dbReference type="ARBA" id="ARBA00022461"/>
    </source>
</evidence>
<feature type="transmembrane region" description="Helical" evidence="13">
    <location>
        <begin position="38"/>
        <end position="56"/>
    </location>
</feature>
<feature type="transmembrane region" description="Helical" evidence="13">
    <location>
        <begin position="12"/>
        <end position="32"/>
    </location>
</feature>
<dbReference type="InterPro" id="IPR001873">
    <property type="entry name" value="ENaC"/>
</dbReference>
<evidence type="ECO:0000313" key="14">
    <source>
        <dbReference type="EMBL" id="VEL07014.1"/>
    </source>
</evidence>
<evidence type="ECO:0000256" key="6">
    <source>
        <dbReference type="ARBA" id="ARBA00023053"/>
    </source>
</evidence>
<gene>
    <name evidence="14" type="ORF">PXEA_LOCUS454</name>
</gene>
<reference evidence="14" key="1">
    <citation type="submission" date="2018-11" db="EMBL/GenBank/DDBJ databases">
        <authorList>
            <consortium name="Pathogen Informatics"/>
        </authorList>
    </citation>
    <scope>NUCLEOTIDE SEQUENCE</scope>
</reference>
<dbReference type="GO" id="GO:0005272">
    <property type="term" value="F:sodium channel activity"/>
    <property type="evidence" value="ECO:0007669"/>
    <property type="project" value="UniProtKB-KW"/>
</dbReference>
<dbReference type="Gene3D" id="1.10.287.770">
    <property type="entry name" value="YojJ-like"/>
    <property type="match status" value="1"/>
</dbReference>
<sequence>MSEGERSTAFTLIASIGGIFGLFIGLSGVTLFEILEALGHAASCIPALIMIARAHIRAAGRRRLENIRQTVSRLASRASEEEEDEEKDHENDKLDNKTASNSENEYDVLTSKKEQC</sequence>
<keyword evidence="9 11" id="KW-0739">Sodium transport</keyword>
<dbReference type="AlphaFoldDB" id="A0A3S4ZXY5"/>
<evidence type="ECO:0000256" key="12">
    <source>
        <dbReference type="SAM" id="MobiDB-lite"/>
    </source>
</evidence>
<evidence type="ECO:0000256" key="1">
    <source>
        <dbReference type="ARBA" id="ARBA00004141"/>
    </source>
</evidence>
<keyword evidence="8 13" id="KW-0472">Membrane</keyword>
<evidence type="ECO:0000256" key="10">
    <source>
        <dbReference type="ARBA" id="ARBA00023303"/>
    </source>
</evidence>
<evidence type="ECO:0000256" key="7">
    <source>
        <dbReference type="ARBA" id="ARBA00023065"/>
    </source>
</evidence>
<dbReference type="Proteomes" id="UP000784294">
    <property type="component" value="Unassembled WGS sequence"/>
</dbReference>
<evidence type="ECO:0000256" key="13">
    <source>
        <dbReference type="SAM" id="Phobius"/>
    </source>
</evidence>
<evidence type="ECO:0000256" key="8">
    <source>
        <dbReference type="ARBA" id="ARBA00023136"/>
    </source>
</evidence>
<protein>
    <submittedName>
        <fullName evidence="14">Uncharacterized protein</fullName>
    </submittedName>
</protein>
<proteinExistence type="inferred from homology"/>
<organism evidence="14 15">
    <name type="scientific">Protopolystoma xenopodis</name>
    <dbReference type="NCBI Taxonomy" id="117903"/>
    <lineage>
        <taxon>Eukaryota</taxon>
        <taxon>Metazoa</taxon>
        <taxon>Spiralia</taxon>
        <taxon>Lophotrochozoa</taxon>
        <taxon>Platyhelminthes</taxon>
        <taxon>Monogenea</taxon>
        <taxon>Polyopisthocotylea</taxon>
        <taxon>Polystomatidea</taxon>
        <taxon>Polystomatidae</taxon>
        <taxon>Protopolystoma</taxon>
    </lineage>
</organism>
<name>A0A3S4ZXY5_9PLAT</name>
<comment type="similarity">
    <text evidence="11">Belongs to the amiloride-sensitive sodium channel (TC 1.A.6) family.</text>
</comment>
<feature type="region of interest" description="Disordered" evidence="12">
    <location>
        <begin position="72"/>
        <end position="116"/>
    </location>
</feature>